<feature type="domain" description="RAP" evidence="2">
    <location>
        <begin position="519"/>
        <end position="580"/>
    </location>
</feature>
<dbReference type="GO" id="GO:0005759">
    <property type="term" value="C:mitochondrial matrix"/>
    <property type="evidence" value="ECO:0007669"/>
    <property type="project" value="TreeGrafter"/>
</dbReference>
<dbReference type="SMART" id="SM00952">
    <property type="entry name" value="RAP"/>
    <property type="match status" value="1"/>
</dbReference>
<reference evidence="3 4" key="2">
    <citation type="journal article" date="2014" name="BMC Genomics">
        <title>An improved genome of the model marine alga Ostreococcus tauri unfolds by assessing Illumina de novo assemblies.</title>
        <authorList>
            <person name="Blanc-Mathieu R."/>
            <person name="Verhelst B."/>
            <person name="Derelle E."/>
            <person name="Rombauts S."/>
            <person name="Bouget F.Y."/>
            <person name="Carre I."/>
            <person name="Chateau A."/>
            <person name="Eyre-Walker A."/>
            <person name="Grimsley N."/>
            <person name="Moreau H."/>
            <person name="Piegu B."/>
            <person name="Rivals E."/>
            <person name="Schackwitz W."/>
            <person name="Van de Peer Y."/>
            <person name="Piganeau G."/>
        </authorList>
    </citation>
    <scope>NUCLEOTIDE SEQUENCE [LARGE SCALE GENOMIC DNA]</scope>
    <source>
        <strain evidence="4">OTTH 0595 / CCAP 157/2 / RCC745</strain>
    </source>
</reference>
<protein>
    <submittedName>
        <fullName evidence="3">RAP domain</fullName>
    </submittedName>
</protein>
<feature type="region of interest" description="Disordered" evidence="1">
    <location>
        <begin position="59"/>
        <end position="89"/>
    </location>
</feature>
<dbReference type="PANTHER" id="PTHR21228:SF40">
    <property type="entry name" value="LD45607P"/>
    <property type="match status" value="1"/>
</dbReference>
<dbReference type="EMBL" id="CAID01000001">
    <property type="protein sequence ID" value="CEF96628.1"/>
    <property type="molecule type" value="Genomic_DNA"/>
</dbReference>
<keyword evidence="4" id="KW-1185">Reference proteome</keyword>
<dbReference type="OrthoDB" id="413408at2759"/>
<accession>A0A090N2Q1</accession>
<dbReference type="GO" id="GO:0000963">
    <property type="term" value="P:mitochondrial RNA processing"/>
    <property type="evidence" value="ECO:0007669"/>
    <property type="project" value="TreeGrafter"/>
</dbReference>
<organism evidence="3 4">
    <name type="scientific">Ostreococcus tauri</name>
    <name type="common">Marine green alga</name>
    <dbReference type="NCBI Taxonomy" id="70448"/>
    <lineage>
        <taxon>Eukaryota</taxon>
        <taxon>Viridiplantae</taxon>
        <taxon>Chlorophyta</taxon>
        <taxon>Mamiellophyceae</taxon>
        <taxon>Mamiellales</taxon>
        <taxon>Bathycoccaceae</taxon>
        <taxon>Ostreococcus</taxon>
    </lineage>
</organism>
<evidence type="ECO:0000259" key="2">
    <source>
        <dbReference type="PROSITE" id="PS51286"/>
    </source>
</evidence>
<name>A0A090N2Q1_OSTTA</name>
<dbReference type="GO" id="GO:0044528">
    <property type="term" value="P:regulation of mitochondrial mRNA stability"/>
    <property type="evidence" value="ECO:0007669"/>
    <property type="project" value="TreeGrafter"/>
</dbReference>
<dbReference type="InParanoid" id="A0A090N2Q1"/>
<comment type="caution">
    <text evidence="3">The sequence shown here is derived from an EMBL/GenBank/DDBJ whole genome shotgun (WGS) entry which is preliminary data.</text>
</comment>
<dbReference type="GO" id="GO:0035770">
    <property type="term" value="C:ribonucleoprotein granule"/>
    <property type="evidence" value="ECO:0007669"/>
    <property type="project" value="TreeGrafter"/>
</dbReference>
<dbReference type="InterPro" id="IPR013584">
    <property type="entry name" value="RAP"/>
</dbReference>
<dbReference type="PROSITE" id="PS51286">
    <property type="entry name" value="RAP"/>
    <property type="match status" value="1"/>
</dbReference>
<sequence>MPLRALSFERSSVRELARCRAVFASTRSTASSVDADAEAPVTSDARGVKPNASEILEKARAARRTRDARVTASARGRRQPFDVDRPLRGGGAWGSGGAFAYGGERVSARTSAELNREIMDAQYPEEILEHVRVRSHLYNRVNCATAWHRLGRTSRVNGRPRGWTSDERVAELEATTRRLMSTFAVQNLTNIAWACAVLKYKPRDDLLGSIAARMGEMVAEFYPQALSNALWAYTVLKHPRAFALAEALKPAILATLPENPDDELKQAESAKDGVFSTQTVSNVLWTYATLGVHPGVELLDRLAAFILKSAGSFKAQELSNSCWSYARFGHYPGDEVLQTFERCLLERREEYTTQALANTSVGLSYFGGSGEGGLRKLFDDIPPSWFRLREGNSQDISNIVWAIASVGAFESQVYKAAVRELFRRDVTDFQDEGLKALFHARLMQHDFAPDKDEVDVVYPDWVADKGLKPWLEQAEDTRVSTFQQNVTDAVKRAGYEPTMEALTEDGLLSMDICLNDKKLAIECDGPTHFYSNAPEKMTQKTLIRNRHLEVRGWKVIMIPYYEWREVYVAGDLETKAYVTKKIRETL</sequence>
<proteinExistence type="predicted"/>
<dbReference type="Gene3D" id="3.40.960.10">
    <property type="entry name" value="VSR Endonuclease"/>
    <property type="match status" value="1"/>
</dbReference>
<dbReference type="GeneID" id="9834892"/>
<evidence type="ECO:0000313" key="3">
    <source>
        <dbReference type="EMBL" id="CEF96628.1"/>
    </source>
</evidence>
<feature type="region of interest" description="Disordered" evidence="1">
    <location>
        <begin position="30"/>
        <end position="49"/>
    </location>
</feature>
<evidence type="ECO:0000256" key="1">
    <source>
        <dbReference type="SAM" id="MobiDB-lite"/>
    </source>
</evidence>
<dbReference type="Proteomes" id="UP000009170">
    <property type="component" value="Unassembled WGS sequence"/>
</dbReference>
<dbReference type="RefSeq" id="XP_022838202.1">
    <property type="nucleotide sequence ID" value="XM_022985311.1"/>
</dbReference>
<dbReference type="InterPro" id="IPR050870">
    <property type="entry name" value="FAST_kinase"/>
</dbReference>
<reference evidence="4" key="1">
    <citation type="journal article" date="2006" name="Proc. Natl. Acad. Sci. U.S.A.">
        <title>Genome analysis of the smallest free-living eukaryote Ostreococcus tauri unveils many unique features.</title>
        <authorList>
            <person name="Derelle E."/>
            <person name="Ferraz C."/>
            <person name="Rombauts S."/>
            <person name="Rouze P."/>
            <person name="Worden A.Z."/>
            <person name="Robbens S."/>
            <person name="Partensky F."/>
            <person name="Degroeve S."/>
            <person name="Echeynie S."/>
            <person name="Cooke R."/>
            <person name="Saeys Y."/>
            <person name="Wuyts J."/>
            <person name="Jabbari K."/>
            <person name="Bowler C."/>
            <person name="Panaud O."/>
            <person name="Piegu B."/>
            <person name="Ball S.G."/>
            <person name="Ral J.-P."/>
            <person name="Bouget F.-Y."/>
            <person name="Piganeau G."/>
            <person name="De Baets B."/>
            <person name="Picard A."/>
            <person name="Delseny M."/>
            <person name="Demaille J."/>
            <person name="Van de Peer Y."/>
            <person name="Moreau H."/>
        </authorList>
    </citation>
    <scope>NUCLEOTIDE SEQUENCE [LARGE SCALE GENOMIC DNA]</scope>
    <source>
        <strain evidence="4">OTTH 0595 / CCAP 157/2 / RCC745</strain>
    </source>
</reference>
<dbReference type="PANTHER" id="PTHR21228">
    <property type="entry name" value="FAST LEU-RICH DOMAIN-CONTAINING"/>
    <property type="match status" value="1"/>
</dbReference>
<gene>
    <name evidence="3" type="ORF">OT_ostta01g02300</name>
</gene>
<dbReference type="KEGG" id="ota:OT_ostta01g02300"/>
<dbReference type="Pfam" id="PF08373">
    <property type="entry name" value="RAP"/>
    <property type="match status" value="1"/>
</dbReference>
<evidence type="ECO:0000313" key="4">
    <source>
        <dbReference type="Proteomes" id="UP000009170"/>
    </source>
</evidence>
<dbReference type="GO" id="GO:0003723">
    <property type="term" value="F:RNA binding"/>
    <property type="evidence" value="ECO:0007669"/>
    <property type="project" value="TreeGrafter"/>
</dbReference>
<dbReference type="STRING" id="70448.A0A090N2Q1"/>
<feature type="compositionally biased region" description="Basic and acidic residues" evidence="1">
    <location>
        <begin position="59"/>
        <end position="69"/>
    </location>
</feature>
<dbReference type="AlphaFoldDB" id="A0A090N2Q1"/>